<reference evidence="2 3" key="1">
    <citation type="submission" date="2017-11" db="EMBL/GenBank/DDBJ databases">
        <title>The genome of Rhizophagus clarus HR1 reveals common genetic basis of auxotrophy among arbuscular mycorrhizal fungi.</title>
        <authorList>
            <person name="Kobayashi Y."/>
        </authorList>
    </citation>
    <scope>NUCLEOTIDE SEQUENCE [LARGE SCALE GENOMIC DNA]</scope>
    <source>
        <strain evidence="2 3">HR1</strain>
    </source>
</reference>
<accession>A0A2Z6RES0</accession>
<gene>
    <name evidence="2" type="ORF">RclHR1_18190001</name>
</gene>
<evidence type="ECO:0000313" key="3">
    <source>
        <dbReference type="Proteomes" id="UP000247702"/>
    </source>
</evidence>
<organism evidence="2 3">
    <name type="scientific">Rhizophagus clarus</name>
    <dbReference type="NCBI Taxonomy" id="94130"/>
    <lineage>
        <taxon>Eukaryota</taxon>
        <taxon>Fungi</taxon>
        <taxon>Fungi incertae sedis</taxon>
        <taxon>Mucoromycota</taxon>
        <taxon>Glomeromycotina</taxon>
        <taxon>Glomeromycetes</taxon>
        <taxon>Glomerales</taxon>
        <taxon>Glomeraceae</taxon>
        <taxon>Rhizophagus</taxon>
    </lineage>
</organism>
<evidence type="ECO:0000313" key="2">
    <source>
        <dbReference type="EMBL" id="GBB91066.1"/>
    </source>
</evidence>
<dbReference type="Proteomes" id="UP000247702">
    <property type="component" value="Unassembled WGS sequence"/>
</dbReference>
<feature type="region of interest" description="Disordered" evidence="1">
    <location>
        <begin position="1"/>
        <end position="42"/>
    </location>
</feature>
<feature type="compositionally biased region" description="Pro residues" evidence="1">
    <location>
        <begin position="1"/>
        <end position="38"/>
    </location>
</feature>
<protein>
    <submittedName>
        <fullName evidence="2">Uncharacterized protein</fullName>
    </submittedName>
</protein>
<name>A0A2Z6RES0_9GLOM</name>
<comment type="caution">
    <text evidence="2">The sequence shown here is derived from an EMBL/GenBank/DDBJ whole genome shotgun (WGS) entry which is preliminary data.</text>
</comment>
<sequence length="66" mass="7261">MALPPPPPPLPPPPPPPLPPPPPPPPPPVVPQSPPPPFDYINPQDYNKIFHYALTYDIGRDTVFRT</sequence>
<evidence type="ECO:0000256" key="1">
    <source>
        <dbReference type="SAM" id="MobiDB-lite"/>
    </source>
</evidence>
<dbReference type="AlphaFoldDB" id="A0A2Z6RES0"/>
<keyword evidence="3" id="KW-1185">Reference proteome</keyword>
<dbReference type="EMBL" id="BEXD01000912">
    <property type="protein sequence ID" value="GBB91066.1"/>
    <property type="molecule type" value="Genomic_DNA"/>
</dbReference>
<proteinExistence type="predicted"/>